<gene>
    <name evidence="4" type="ORF">Pla133_52550</name>
</gene>
<geneLocation type="plasmid" evidence="5">
    <name>ppla133_1</name>
</geneLocation>
<name>A0A518BT36_9BACT</name>
<evidence type="ECO:0000313" key="5">
    <source>
        <dbReference type="Proteomes" id="UP000316921"/>
    </source>
</evidence>
<dbReference type="Pfam" id="PF02604">
    <property type="entry name" value="PhdYeFM_antitox"/>
    <property type="match status" value="1"/>
</dbReference>
<comment type="similarity">
    <text evidence="1 2">Belongs to the phD/YefM antitoxin family.</text>
</comment>
<evidence type="ECO:0000313" key="4">
    <source>
        <dbReference type="EMBL" id="QDU70132.1"/>
    </source>
</evidence>
<keyword evidence="5" id="KW-1185">Reference proteome</keyword>
<reference evidence="4 5" key="1">
    <citation type="submission" date="2019-02" db="EMBL/GenBank/DDBJ databases">
        <title>Deep-cultivation of Planctomycetes and their phenomic and genomic characterization uncovers novel biology.</title>
        <authorList>
            <person name="Wiegand S."/>
            <person name="Jogler M."/>
            <person name="Boedeker C."/>
            <person name="Pinto D."/>
            <person name="Vollmers J."/>
            <person name="Rivas-Marin E."/>
            <person name="Kohn T."/>
            <person name="Peeters S.H."/>
            <person name="Heuer A."/>
            <person name="Rast P."/>
            <person name="Oberbeckmann S."/>
            <person name="Bunk B."/>
            <person name="Jeske O."/>
            <person name="Meyerdierks A."/>
            <person name="Storesund J.E."/>
            <person name="Kallscheuer N."/>
            <person name="Luecker S."/>
            <person name="Lage O.M."/>
            <person name="Pohl T."/>
            <person name="Merkel B.J."/>
            <person name="Hornburger P."/>
            <person name="Mueller R.-W."/>
            <person name="Bruemmer F."/>
            <person name="Labrenz M."/>
            <person name="Spormann A.M."/>
            <person name="Op den Camp H."/>
            <person name="Overmann J."/>
            <person name="Amann R."/>
            <person name="Jetten M.S.M."/>
            <person name="Mascher T."/>
            <person name="Medema M.H."/>
            <person name="Devos D.P."/>
            <person name="Kaster A.-K."/>
            <person name="Ovreas L."/>
            <person name="Rohde M."/>
            <person name="Galperin M.Y."/>
            <person name="Jogler C."/>
        </authorList>
    </citation>
    <scope>NUCLEOTIDE SEQUENCE [LARGE SCALE GENOMIC DNA]</scope>
    <source>
        <strain evidence="4 5">Pla133</strain>
        <plasmid evidence="5">ppla133_1</plasmid>
    </source>
</reference>
<dbReference type="AlphaFoldDB" id="A0A518BT36"/>
<dbReference type="NCBIfam" id="TIGR01552">
    <property type="entry name" value="phd_fam"/>
    <property type="match status" value="1"/>
</dbReference>
<dbReference type="Proteomes" id="UP000316921">
    <property type="component" value="Plasmid pPla133_1"/>
</dbReference>
<sequence length="92" mass="10361">MIWKLAEAKNKLSEVVRRALAGEPQRIERRDDAVVVLSAAEFDRLTGARPDFVEFLMSWPDISDLDLSRHSGPGRATDPLEALGLDDQERRS</sequence>
<feature type="region of interest" description="Disordered" evidence="3">
    <location>
        <begin position="67"/>
        <end position="92"/>
    </location>
</feature>
<keyword evidence="4" id="KW-0614">Plasmid</keyword>
<comment type="function">
    <text evidence="2">Antitoxin component of a type II toxin-antitoxin (TA) system.</text>
</comment>
<proteinExistence type="inferred from homology"/>
<protein>
    <recommendedName>
        <fullName evidence="2">Antitoxin</fullName>
    </recommendedName>
</protein>
<evidence type="ECO:0000256" key="1">
    <source>
        <dbReference type="ARBA" id="ARBA00009981"/>
    </source>
</evidence>
<dbReference type="Gene3D" id="3.40.1620.10">
    <property type="entry name" value="YefM-like domain"/>
    <property type="match status" value="1"/>
</dbReference>
<evidence type="ECO:0000256" key="3">
    <source>
        <dbReference type="SAM" id="MobiDB-lite"/>
    </source>
</evidence>
<dbReference type="SUPFAM" id="SSF143120">
    <property type="entry name" value="YefM-like"/>
    <property type="match status" value="1"/>
</dbReference>
<dbReference type="InterPro" id="IPR036165">
    <property type="entry name" value="YefM-like_sf"/>
</dbReference>
<evidence type="ECO:0000256" key="2">
    <source>
        <dbReference type="RuleBase" id="RU362080"/>
    </source>
</evidence>
<accession>A0A518BT36</accession>
<dbReference type="KEGG" id="pbap:Pla133_52550"/>
<dbReference type="EMBL" id="CP036288">
    <property type="protein sequence ID" value="QDU70132.1"/>
    <property type="molecule type" value="Genomic_DNA"/>
</dbReference>
<organism evidence="4 5">
    <name type="scientific">Engelhardtia mirabilis</name>
    <dbReference type="NCBI Taxonomy" id="2528011"/>
    <lineage>
        <taxon>Bacteria</taxon>
        <taxon>Pseudomonadati</taxon>
        <taxon>Planctomycetota</taxon>
        <taxon>Planctomycetia</taxon>
        <taxon>Planctomycetia incertae sedis</taxon>
        <taxon>Engelhardtia</taxon>
    </lineage>
</organism>
<dbReference type="RefSeq" id="WP_145168559.1">
    <property type="nucleotide sequence ID" value="NZ_CP036288.1"/>
</dbReference>
<dbReference type="InterPro" id="IPR006442">
    <property type="entry name" value="Antitoxin_Phd/YefM"/>
</dbReference>